<dbReference type="PANTHER" id="PTHR15549">
    <property type="entry name" value="PAIRED IMMUNOGLOBULIN-LIKE TYPE 2 RECEPTOR"/>
    <property type="match status" value="1"/>
</dbReference>
<dbReference type="InterPro" id="IPR051694">
    <property type="entry name" value="Immunoregulatory_rcpt-like"/>
</dbReference>
<keyword evidence="3 6" id="KW-1133">Transmembrane helix</keyword>
<feature type="region of interest" description="Disordered" evidence="5">
    <location>
        <begin position="262"/>
        <end position="293"/>
    </location>
</feature>
<evidence type="ECO:0000256" key="3">
    <source>
        <dbReference type="ARBA" id="ARBA00022989"/>
    </source>
</evidence>
<evidence type="ECO:0000256" key="7">
    <source>
        <dbReference type="SAM" id="SignalP"/>
    </source>
</evidence>
<feature type="region of interest" description="Disordered" evidence="5">
    <location>
        <begin position="141"/>
        <end position="212"/>
    </location>
</feature>
<feature type="chain" id="PRO_5047444179" description="Extracellular membrane protein CFEM domain-containing protein" evidence="7">
    <location>
        <begin position="25"/>
        <end position="757"/>
    </location>
</feature>
<organism evidence="8 9">
    <name type="scientific">Aspergillus pseudodeflectus</name>
    <dbReference type="NCBI Taxonomy" id="176178"/>
    <lineage>
        <taxon>Eukaryota</taxon>
        <taxon>Fungi</taxon>
        <taxon>Dikarya</taxon>
        <taxon>Ascomycota</taxon>
        <taxon>Pezizomycotina</taxon>
        <taxon>Eurotiomycetes</taxon>
        <taxon>Eurotiomycetidae</taxon>
        <taxon>Eurotiales</taxon>
        <taxon>Aspergillaceae</taxon>
        <taxon>Aspergillus</taxon>
        <taxon>Aspergillus subgen. Nidulantes</taxon>
    </lineage>
</organism>
<sequence>MLPYPFRRILFASILICLVCLAQGAETTVISLLDLMPKCASQCIENFISTEYPRNACARGCDLDYLCTTNTTSGYTLGEGALRCSLSLCSMEVAMSFDTYSICDSVPGALPQTHPTIVATIAPTVNPTSTATRPTTIITAEPETTDTRTTTISTTTKTNPTPTAVTTFQTPVSTTDSTPDPSSTETDEPTFTSPETSPSATTSDPPAAPARGSGLNSGAVIGVSVASGLAGFFILGVIIFFCSRRIRRRNAQDREFFEIGGHMAEPPDFSFPPRRPPMGPRPSPGTQNTDAEDARLVPPAEPGYQHPAVTVTEPEAEYDYERMRAGLTDRSGIQSSSNLEFDAASSISSRTVSDLLPDKPTYELYPRPLRWSQHKKSRPSSTATYFEEENPPAQRNLPSPSLQHFVFTGSTDRSSNRPPMAGLPANPRAMKYGFRPGPNQLPTTKGPDHGKKPVYAAAKENIPPSRQAAIHRSSSSSSASPYQQSAHIDYDDNIDNYWPSTDAGFVGARVIQPQRAQQNVPQPPPHSSFHSAGAKRNSFGDYPGYDFESLDYSGDGTGLGLGPSRHTSRHSGSFRPLTPVREIRTPTGEVQKTLDNPFNTPSKSNKPARYHPPGPSSLSAPPTQPGPVQEIVSRPRIVRQDDIKRVQIRRGKPSPKEVTVPYCPDDYWHEPESSEAQAQVQHQHQPSSFGGPSSGGREQAGPWGYITPRQSGDYSNKYAPAAPGGKGNLGMPKKKPAPMERNLTLSRRGQDLILQVD</sequence>
<evidence type="ECO:0000256" key="5">
    <source>
        <dbReference type="SAM" id="MobiDB-lite"/>
    </source>
</evidence>
<feature type="compositionally biased region" description="Low complexity" evidence="5">
    <location>
        <begin position="465"/>
        <end position="486"/>
    </location>
</feature>
<accession>A0ABR4KLT0</accession>
<comment type="caution">
    <text evidence="8">The sequence shown here is derived from an EMBL/GenBank/DDBJ whole genome shotgun (WGS) entry which is preliminary data.</text>
</comment>
<feature type="compositionally biased region" description="Polar residues" evidence="5">
    <location>
        <begin position="588"/>
        <end position="605"/>
    </location>
</feature>
<evidence type="ECO:0008006" key="10">
    <source>
        <dbReference type="Google" id="ProtNLM"/>
    </source>
</evidence>
<keyword evidence="9" id="KW-1185">Reference proteome</keyword>
<feature type="compositionally biased region" description="Low complexity" evidence="5">
    <location>
        <begin position="141"/>
        <end position="205"/>
    </location>
</feature>
<dbReference type="RefSeq" id="XP_070900586.1">
    <property type="nucleotide sequence ID" value="XM_071049445.1"/>
</dbReference>
<reference evidence="8 9" key="1">
    <citation type="submission" date="2024-07" db="EMBL/GenBank/DDBJ databases">
        <title>Section-level genome sequencing and comparative genomics of Aspergillus sections Usti and Cavernicolus.</title>
        <authorList>
            <consortium name="Lawrence Berkeley National Laboratory"/>
            <person name="Nybo J.L."/>
            <person name="Vesth T.C."/>
            <person name="Theobald S."/>
            <person name="Frisvad J.C."/>
            <person name="Larsen T.O."/>
            <person name="Kjaerboelling I."/>
            <person name="Rothschild-Mancinelli K."/>
            <person name="Lyhne E.K."/>
            <person name="Kogle M.E."/>
            <person name="Barry K."/>
            <person name="Clum A."/>
            <person name="Na H."/>
            <person name="Ledsgaard L."/>
            <person name="Lin J."/>
            <person name="Lipzen A."/>
            <person name="Kuo A."/>
            <person name="Riley R."/>
            <person name="Mondo S."/>
            <person name="LaButti K."/>
            <person name="Haridas S."/>
            <person name="Pangalinan J."/>
            <person name="Salamov A.A."/>
            <person name="Simmons B.A."/>
            <person name="Magnuson J.K."/>
            <person name="Chen J."/>
            <person name="Drula E."/>
            <person name="Henrissat B."/>
            <person name="Wiebenga A."/>
            <person name="Lubbers R.J."/>
            <person name="Gomes A.C."/>
            <person name="Macurrencykelacurrency M.R."/>
            <person name="Stajich J."/>
            <person name="Grigoriev I.V."/>
            <person name="Mortensen U.H."/>
            <person name="De vries R.P."/>
            <person name="Baker S.E."/>
            <person name="Andersen M.R."/>
        </authorList>
    </citation>
    <scope>NUCLEOTIDE SEQUENCE [LARGE SCALE GENOMIC DNA]</scope>
    <source>
        <strain evidence="8 9">CBS 756.74</strain>
    </source>
</reference>
<feature type="compositionally biased region" description="Polar residues" evidence="5">
    <location>
        <begin position="674"/>
        <end position="685"/>
    </location>
</feature>
<name>A0ABR4KLT0_9EURO</name>
<feature type="compositionally biased region" description="Pro residues" evidence="5">
    <location>
        <begin position="269"/>
        <end position="283"/>
    </location>
</feature>
<evidence type="ECO:0000313" key="8">
    <source>
        <dbReference type="EMBL" id="KAL2852764.1"/>
    </source>
</evidence>
<protein>
    <recommendedName>
        <fullName evidence="10">Extracellular membrane protein CFEM domain-containing protein</fullName>
    </recommendedName>
</protein>
<feature type="region of interest" description="Disordered" evidence="5">
    <location>
        <begin position="513"/>
        <end position="757"/>
    </location>
</feature>
<feature type="region of interest" description="Disordered" evidence="5">
    <location>
        <begin position="371"/>
        <end position="487"/>
    </location>
</feature>
<gene>
    <name evidence="8" type="ORF">BJX68DRAFT_58321</name>
</gene>
<keyword evidence="4 6" id="KW-0472">Membrane</keyword>
<evidence type="ECO:0000313" key="9">
    <source>
        <dbReference type="Proteomes" id="UP001610444"/>
    </source>
</evidence>
<evidence type="ECO:0000256" key="2">
    <source>
        <dbReference type="ARBA" id="ARBA00022692"/>
    </source>
</evidence>
<feature type="transmembrane region" description="Helical" evidence="6">
    <location>
        <begin position="219"/>
        <end position="242"/>
    </location>
</feature>
<feature type="signal peptide" evidence="7">
    <location>
        <begin position="1"/>
        <end position="24"/>
    </location>
</feature>
<keyword evidence="7" id="KW-0732">Signal</keyword>
<dbReference type="Proteomes" id="UP001610444">
    <property type="component" value="Unassembled WGS sequence"/>
</dbReference>
<comment type="subcellular location">
    <subcellularLocation>
        <location evidence="1">Membrane</location>
        <topology evidence="1">Single-pass membrane protein</topology>
    </subcellularLocation>
</comment>
<evidence type="ECO:0000256" key="1">
    <source>
        <dbReference type="ARBA" id="ARBA00004167"/>
    </source>
</evidence>
<evidence type="ECO:0000256" key="4">
    <source>
        <dbReference type="ARBA" id="ARBA00023136"/>
    </source>
</evidence>
<evidence type="ECO:0000256" key="6">
    <source>
        <dbReference type="SAM" id="Phobius"/>
    </source>
</evidence>
<dbReference type="EMBL" id="JBFXLR010000015">
    <property type="protein sequence ID" value="KAL2852764.1"/>
    <property type="molecule type" value="Genomic_DNA"/>
</dbReference>
<proteinExistence type="predicted"/>
<feature type="compositionally biased region" description="Polar residues" evidence="5">
    <location>
        <begin position="396"/>
        <end position="417"/>
    </location>
</feature>
<keyword evidence="2 6" id="KW-0812">Transmembrane</keyword>
<dbReference type="PANTHER" id="PTHR15549:SF16">
    <property type="entry name" value="EXTRACELLULAR MEMBRANE PROTEIN CFEM DOMAIN-CONTAINING PROTEIN"/>
    <property type="match status" value="1"/>
</dbReference>
<dbReference type="GeneID" id="98164609"/>